<dbReference type="InterPro" id="IPR001789">
    <property type="entry name" value="Sig_transdc_resp-reg_receiver"/>
</dbReference>
<dbReference type="PROSITE" id="PS50123">
    <property type="entry name" value="CHER"/>
    <property type="match status" value="1"/>
</dbReference>
<dbReference type="GO" id="GO:0000156">
    <property type="term" value="F:phosphorelay response regulator activity"/>
    <property type="evidence" value="ECO:0007669"/>
    <property type="project" value="InterPro"/>
</dbReference>
<evidence type="ECO:0000259" key="9">
    <source>
        <dbReference type="PROSITE" id="PS50122"/>
    </source>
</evidence>
<dbReference type="Gene3D" id="1.10.287.130">
    <property type="match status" value="1"/>
</dbReference>
<evidence type="ECO:0000256" key="5">
    <source>
        <dbReference type="PROSITE-ProRule" id="PRU00169"/>
    </source>
</evidence>
<dbReference type="PRINTS" id="PR00996">
    <property type="entry name" value="CHERMTFRASE"/>
</dbReference>
<dbReference type="SMART" id="SM00387">
    <property type="entry name" value="HATPase_c"/>
    <property type="match status" value="1"/>
</dbReference>
<evidence type="ECO:0000259" key="10">
    <source>
        <dbReference type="PROSITE" id="PS50123"/>
    </source>
</evidence>
<feature type="modified residue" description="4-aspartylphosphate" evidence="5">
    <location>
        <position position="1133"/>
    </location>
</feature>
<feature type="domain" description="CheR-type methyltransferase" evidence="10">
    <location>
        <begin position="208"/>
        <end position="455"/>
    </location>
</feature>
<dbReference type="Pfam" id="PF03705">
    <property type="entry name" value="CheR_N"/>
    <property type="match status" value="1"/>
</dbReference>
<dbReference type="SUPFAM" id="SSF55874">
    <property type="entry name" value="ATPase domain of HSP90 chaperone/DNA topoisomerase II/histidine kinase"/>
    <property type="match status" value="1"/>
</dbReference>
<dbReference type="InterPro" id="IPR022642">
    <property type="entry name" value="CheR_C"/>
</dbReference>
<feature type="domain" description="CheB-type methylesterase" evidence="9">
    <location>
        <begin position="7"/>
        <end position="188"/>
    </location>
</feature>
<dbReference type="Gene3D" id="3.40.50.180">
    <property type="entry name" value="Methylesterase CheB, C-terminal domain"/>
    <property type="match status" value="1"/>
</dbReference>
<dbReference type="SUPFAM" id="SSF53335">
    <property type="entry name" value="S-adenosyl-L-methionine-dependent methyltransferases"/>
    <property type="match status" value="1"/>
</dbReference>
<dbReference type="GO" id="GO:0008984">
    <property type="term" value="F:protein-glutamate methylesterase activity"/>
    <property type="evidence" value="ECO:0007669"/>
    <property type="project" value="InterPro"/>
</dbReference>
<dbReference type="GO" id="GO:0000155">
    <property type="term" value="F:phosphorelay sensor kinase activity"/>
    <property type="evidence" value="ECO:0007669"/>
    <property type="project" value="InterPro"/>
</dbReference>
<dbReference type="PROSITE" id="PS50110">
    <property type="entry name" value="RESPONSE_REGULATORY"/>
    <property type="match status" value="1"/>
</dbReference>
<dbReference type="Proteomes" id="UP000263833">
    <property type="component" value="Unassembled WGS sequence"/>
</dbReference>
<keyword evidence="4" id="KW-0378">Hydrolase</keyword>
<dbReference type="InterPro" id="IPR005467">
    <property type="entry name" value="His_kinase_dom"/>
</dbReference>
<feature type="domain" description="Response regulatory" evidence="8">
    <location>
        <begin position="1082"/>
        <end position="1199"/>
    </location>
</feature>
<evidence type="ECO:0000259" key="7">
    <source>
        <dbReference type="PROSITE" id="PS50109"/>
    </source>
</evidence>
<organism evidence="11 12">
    <name type="scientific">Sphingorhabdus pulchriflava</name>
    <dbReference type="NCBI Taxonomy" id="2292257"/>
    <lineage>
        <taxon>Bacteria</taxon>
        <taxon>Pseudomonadati</taxon>
        <taxon>Pseudomonadota</taxon>
        <taxon>Alphaproteobacteria</taxon>
        <taxon>Sphingomonadales</taxon>
        <taxon>Sphingomonadaceae</taxon>
        <taxon>Sphingorhabdus</taxon>
    </lineage>
</organism>
<dbReference type="SUPFAM" id="SSF55785">
    <property type="entry name" value="PYP-like sensor domain (PAS domain)"/>
    <property type="match status" value="1"/>
</dbReference>
<keyword evidence="5" id="KW-0597">Phosphoprotein</keyword>
<reference evidence="12" key="1">
    <citation type="submission" date="2018-08" db="EMBL/GenBank/DDBJ databases">
        <authorList>
            <person name="Kim S.-J."/>
            <person name="Jung G.-Y."/>
        </authorList>
    </citation>
    <scope>NUCLEOTIDE SEQUENCE [LARGE SCALE GENOMIC DNA]</scope>
    <source>
        <strain evidence="12">GY_G</strain>
    </source>
</reference>
<keyword evidence="6" id="KW-0175">Coiled coil</keyword>
<dbReference type="Gene3D" id="3.30.450.20">
    <property type="entry name" value="PAS domain"/>
    <property type="match status" value="1"/>
</dbReference>
<name>A0A371BEW6_9SPHN</name>
<dbReference type="SUPFAM" id="SSF52738">
    <property type="entry name" value="Methylesterase CheB, C-terminal domain"/>
    <property type="match status" value="1"/>
</dbReference>
<dbReference type="InterPro" id="IPR036890">
    <property type="entry name" value="HATPase_C_sf"/>
</dbReference>
<dbReference type="PROSITE" id="PS50109">
    <property type="entry name" value="HIS_KIN"/>
    <property type="match status" value="1"/>
</dbReference>
<evidence type="ECO:0000256" key="6">
    <source>
        <dbReference type="SAM" id="Coils"/>
    </source>
</evidence>
<proteinExistence type="predicted"/>
<dbReference type="PROSITE" id="PS50122">
    <property type="entry name" value="CHEB"/>
    <property type="match status" value="1"/>
</dbReference>
<feature type="domain" description="Histidine kinase" evidence="7">
    <location>
        <begin position="846"/>
        <end position="1059"/>
    </location>
</feature>
<dbReference type="SUPFAM" id="SSF47384">
    <property type="entry name" value="Homodimeric domain of signal transducing histidine kinase"/>
    <property type="match status" value="1"/>
</dbReference>
<dbReference type="Gene3D" id="3.30.565.10">
    <property type="entry name" value="Histidine kinase-like ATPase, C-terminal domain"/>
    <property type="match status" value="1"/>
</dbReference>
<dbReference type="InterPro" id="IPR003594">
    <property type="entry name" value="HATPase_dom"/>
</dbReference>
<dbReference type="GO" id="GO:0008757">
    <property type="term" value="F:S-adenosylmethionine-dependent methyltransferase activity"/>
    <property type="evidence" value="ECO:0007669"/>
    <property type="project" value="InterPro"/>
</dbReference>
<evidence type="ECO:0000256" key="3">
    <source>
        <dbReference type="ARBA" id="ARBA00022500"/>
    </source>
</evidence>
<dbReference type="InterPro" id="IPR036097">
    <property type="entry name" value="HisK_dim/P_sf"/>
</dbReference>
<dbReference type="SMART" id="SM00448">
    <property type="entry name" value="REC"/>
    <property type="match status" value="1"/>
</dbReference>
<dbReference type="Pfam" id="PF01339">
    <property type="entry name" value="CheB_methylest"/>
    <property type="match status" value="1"/>
</dbReference>
<feature type="active site" evidence="4">
    <location>
        <position position="137"/>
    </location>
</feature>
<feature type="coiled-coil region" evidence="6">
    <location>
        <begin position="622"/>
        <end position="716"/>
    </location>
</feature>
<evidence type="ECO:0000256" key="1">
    <source>
        <dbReference type="ARBA" id="ARBA00000085"/>
    </source>
</evidence>
<dbReference type="CDD" id="cd00082">
    <property type="entry name" value="HisKA"/>
    <property type="match status" value="1"/>
</dbReference>
<dbReference type="CDD" id="cd16434">
    <property type="entry name" value="CheB-CheR_fusion"/>
    <property type="match status" value="1"/>
</dbReference>
<evidence type="ECO:0000256" key="4">
    <source>
        <dbReference type="PROSITE-ProRule" id="PRU00050"/>
    </source>
</evidence>
<dbReference type="Pfam" id="PF00512">
    <property type="entry name" value="HisKA"/>
    <property type="match status" value="1"/>
</dbReference>
<dbReference type="Gene3D" id="3.40.50.2300">
    <property type="match status" value="1"/>
</dbReference>
<dbReference type="InterPro" id="IPR050903">
    <property type="entry name" value="Bact_Chemotaxis_MeTrfase"/>
</dbReference>
<dbReference type="SMART" id="SM00388">
    <property type="entry name" value="HisKA"/>
    <property type="match status" value="1"/>
</dbReference>
<dbReference type="Pfam" id="PF13596">
    <property type="entry name" value="PAS_10"/>
    <property type="match status" value="1"/>
</dbReference>
<dbReference type="GO" id="GO:0005737">
    <property type="term" value="C:cytoplasm"/>
    <property type="evidence" value="ECO:0007669"/>
    <property type="project" value="InterPro"/>
</dbReference>
<dbReference type="InterPro" id="IPR035909">
    <property type="entry name" value="CheB_C"/>
</dbReference>
<dbReference type="Pfam" id="PF02518">
    <property type="entry name" value="HATPase_c"/>
    <property type="match status" value="1"/>
</dbReference>
<dbReference type="EMBL" id="QRGP01000001">
    <property type="protein sequence ID" value="RDV06124.1"/>
    <property type="molecule type" value="Genomic_DNA"/>
</dbReference>
<dbReference type="InterPro" id="IPR035965">
    <property type="entry name" value="PAS-like_dom_sf"/>
</dbReference>
<dbReference type="SMART" id="SM00138">
    <property type="entry name" value="MeTrc"/>
    <property type="match status" value="1"/>
</dbReference>
<feature type="active site" evidence="4">
    <location>
        <position position="45"/>
    </location>
</feature>
<dbReference type="InterPro" id="IPR003661">
    <property type="entry name" value="HisK_dim/P_dom"/>
</dbReference>
<dbReference type="PANTHER" id="PTHR24422">
    <property type="entry name" value="CHEMOTAXIS PROTEIN METHYLTRANSFERASE"/>
    <property type="match status" value="1"/>
</dbReference>
<dbReference type="InterPro" id="IPR022641">
    <property type="entry name" value="CheR_N"/>
</dbReference>
<evidence type="ECO:0000313" key="11">
    <source>
        <dbReference type="EMBL" id="RDV06124.1"/>
    </source>
</evidence>
<dbReference type="Gene3D" id="3.40.50.150">
    <property type="entry name" value="Vaccinia Virus protein VP39"/>
    <property type="match status" value="1"/>
</dbReference>
<dbReference type="Pfam" id="PF01739">
    <property type="entry name" value="CheR"/>
    <property type="match status" value="1"/>
</dbReference>
<dbReference type="GO" id="GO:0006935">
    <property type="term" value="P:chemotaxis"/>
    <property type="evidence" value="ECO:0007669"/>
    <property type="project" value="UniProtKB-UniRule"/>
</dbReference>
<dbReference type="InterPro" id="IPR029063">
    <property type="entry name" value="SAM-dependent_MTases_sf"/>
</dbReference>
<keyword evidence="12" id="KW-1185">Reference proteome</keyword>
<dbReference type="OrthoDB" id="9816309at2"/>
<dbReference type="CDD" id="cd00156">
    <property type="entry name" value="REC"/>
    <property type="match status" value="1"/>
</dbReference>
<dbReference type="EC" id="2.7.13.3" evidence="2"/>
<accession>A0A371BEW6</accession>
<dbReference type="InterPro" id="IPR000780">
    <property type="entry name" value="CheR_MeTrfase"/>
</dbReference>
<dbReference type="RefSeq" id="WP_115547684.1">
    <property type="nucleotide sequence ID" value="NZ_QRGP01000001.1"/>
</dbReference>
<dbReference type="FunFam" id="3.30.565.10:FF:000049">
    <property type="entry name" value="Two-component sensor histidine kinase"/>
    <property type="match status" value="1"/>
</dbReference>
<dbReference type="SUPFAM" id="SSF47757">
    <property type="entry name" value="Chemotaxis receptor methyltransferase CheR, N-terminal domain"/>
    <property type="match status" value="1"/>
</dbReference>
<evidence type="ECO:0000313" key="12">
    <source>
        <dbReference type="Proteomes" id="UP000263833"/>
    </source>
</evidence>
<dbReference type="InterPro" id="IPR011006">
    <property type="entry name" value="CheY-like_superfamily"/>
</dbReference>
<gene>
    <name evidence="11" type="ORF">DXH95_01405</name>
</gene>
<comment type="catalytic activity">
    <reaction evidence="1">
        <text>ATP + protein L-histidine = ADP + protein N-phospho-L-histidine.</text>
        <dbReference type="EC" id="2.7.13.3"/>
    </reaction>
</comment>
<evidence type="ECO:0000256" key="2">
    <source>
        <dbReference type="ARBA" id="ARBA00012438"/>
    </source>
</evidence>
<protein>
    <recommendedName>
        <fullName evidence="2">histidine kinase</fullName>
        <ecNumber evidence="2">2.7.13.3</ecNumber>
    </recommendedName>
</protein>
<keyword evidence="3 4" id="KW-0145">Chemotaxis</keyword>
<dbReference type="AlphaFoldDB" id="A0A371BEW6"/>
<dbReference type="PANTHER" id="PTHR24422:SF27">
    <property type="entry name" value="PROTEIN-GLUTAMATE O-METHYLTRANSFERASE"/>
    <property type="match status" value="1"/>
</dbReference>
<comment type="caution">
    <text evidence="11">The sequence shown here is derived from an EMBL/GenBank/DDBJ whole genome shotgun (WGS) entry which is preliminary data.</text>
</comment>
<sequence>MPDMQYPVEFPVVGVGASAGGLEAFSGLLEAISDTSGKAFIFVQHLDPKHESLLVDLLGTHTSLQIKQATEGLRVDPNHIYIIPPSAYLAVRKGVLHITRPSSKHGARLPFDFLLKSLAENYGPRAMAVVLSGTGADGSEGISAIKNKGGIVYAQDPSEAEYGGMPECAIDTGCVDATATVAAIGSLLSMRTANPSAQSDQRDAQTAIIELLRATTPHDFRLYKPGTLQRRIERRMLLASISPEKMADYLERLQQDHEERDLLAKDLLINVTSFFRDPKVFETLGTTFLPDLIAKHPANEPLRIWVAGCSTGEEAYSFAIVFREVLTALNSRIKLQVFASDVDADAVGFAREGIYPATIAADVSPERLARFFIADGQGYRVTRELRSTVVFSVQDILSDPPFSRLDLVSCRNLLIYLGPEAQAKVIAILHFALRNDGILLLGNAETIANVEGRFEILSKDKRIYRHLGRTGLAGVGFHMNADNLLRLPPGIGQRSVGKRHASLAEFCEQQVLDRYAPAAVLINRNQECLYTVGPVERYLQIAAGHPTHDLLAMVAPTLRAHLRTALLAVNPASPSVVKPGGKIDSAPFNIEVQSVDYEGEELRLVCFLDAPMRNSKVAPSPVTTESERINELEKELQVTRSELQVAINNLEMSVEEQHAVNEEALSVNEEFQSTNEELLTSKEELQSLNEELTALNSQLQESLERQRTTSNDLQNVLYSTDVATLFLDMQFNIRFFTPATRALFSIIASDIGRPLSDLNSLASDTALLEDARTVLESLDPIDREIQVGGDIWFVRRIMPYRTDNGVEGVVITFTDISERRHAAKIVDEAKKAAERATVAKSRFLAVASHDLRQPLQTLSLLQGLLAKSVEGEKPQRLVARLDETLGAMTGMINTLLDINQIEAGTITTQISRFPISDLLDQLRDEFSYHAKAKKLELRVVQCSVVVQTDRRLLEQMLRNLLSNALKYTERGRILMGCRRLADGISIEILDAGIGIAPDQIHAIFDEYHQVDNAARERSRGLGLGLSIVQRLGKLLGHPVRVRSVLGKGSAFAVEVKLPLNELVDGPAPATASSKANTFRTANILIVEDDPEVRLLLEQLLSDEGHITATAVDGKASLKLVESGKMQPDLVLADYNLPKGMNGLQLATKLRTMINTELPVIILTGDILTETMREVAAQNCMQLNKPVKVGELSKTIQKLLARP</sequence>
<dbReference type="Pfam" id="PF00072">
    <property type="entry name" value="Response_reg"/>
    <property type="match status" value="1"/>
</dbReference>
<feature type="active site" evidence="4">
    <location>
        <position position="18"/>
    </location>
</feature>
<dbReference type="SUPFAM" id="SSF52172">
    <property type="entry name" value="CheY-like"/>
    <property type="match status" value="1"/>
</dbReference>
<evidence type="ECO:0000259" key="8">
    <source>
        <dbReference type="PROSITE" id="PS50110"/>
    </source>
</evidence>
<dbReference type="InterPro" id="IPR000673">
    <property type="entry name" value="Sig_transdc_resp-reg_Me-estase"/>
</dbReference>